<feature type="region of interest" description="Disordered" evidence="1">
    <location>
        <begin position="1"/>
        <end position="52"/>
    </location>
</feature>
<reference evidence="2 3" key="1">
    <citation type="journal article" date="2023" name="Plants (Basel)">
        <title>Bridging the Gap: Combining Genomics and Transcriptomics Approaches to Understand Stylosanthes scabra, an Orphan Legume from the Brazilian Caatinga.</title>
        <authorList>
            <person name="Ferreira-Neto J.R.C."/>
            <person name="da Silva M.D."/>
            <person name="Binneck E."/>
            <person name="de Melo N.F."/>
            <person name="da Silva R.H."/>
            <person name="de Melo A.L.T.M."/>
            <person name="Pandolfi V."/>
            <person name="Bustamante F.O."/>
            <person name="Brasileiro-Vidal A.C."/>
            <person name="Benko-Iseppon A.M."/>
        </authorList>
    </citation>
    <scope>NUCLEOTIDE SEQUENCE [LARGE SCALE GENOMIC DNA]</scope>
    <source>
        <tissue evidence="2">Leaves</tissue>
    </source>
</reference>
<gene>
    <name evidence="2" type="ORF">PIB30_115420</name>
</gene>
<dbReference type="Proteomes" id="UP001341840">
    <property type="component" value="Unassembled WGS sequence"/>
</dbReference>
<evidence type="ECO:0000313" key="2">
    <source>
        <dbReference type="EMBL" id="MED6154717.1"/>
    </source>
</evidence>
<keyword evidence="3" id="KW-1185">Reference proteome</keyword>
<evidence type="ECO:0000313" key="3">
    <source>
        <dbReference type="Proteomes" id="UP001341840"/>
    </source>
</evidence>
<sequence length="90" mass="10330">MIKPNHFKEKRKKGKMEDNKGSDPKKKKKKRNRSGTEKKEEEKLAEAKSEKTTIKFSSLSGLMGKVKALKRILHRAKGADAHLVKNNSKW</sequence>
<feature type="compositionally biased region" description="Basic and acidic residues" evidence="1">
    <location>
        <begin position="34"/>
        <end position="52"/>
    </location>
</feature>
<accession>A0ABU6U0Q0</accession>
<comment type="caution">
    <text evidence="2">The sequence shown here is derived from an EMBL/GenBank/DDBJ whole genome shotgun (WGS) entry which is preliminary data.</text>
</comment>
<protein>
    <submittedName>
        <fullName evidence="2">Uncharacterized protein</fullName>
    </submittedName>
</protein>
<organism evidence="2 3">
    <name type="scientific">Stylosanthes scabra</name>
    <dbReference type="NCBI Taxonomy" id="79078"/>
    <lineage>
        <taxon>Eukaryota</taxon>
        <taxon>Viridiplantae</taxon>
        <taxon>Streptophyta</taxon>
        <taxon>Embryophyta</taxon>
        <taxon>Tracheophyta</taxon>
        <taxon>Spermatophyta</taxon>
        <taxon>Magnoliopsida</taxon>
        <taxon>eudicotyledons</taxon>
        <taxon>Gunneridae</taxon>
        <taxon>Pentapetalae</taxon>
        <taxon>rosids</taxon>
        <taxon>fabids</taxon>
        <taxon>Fabales</taxon>
        <taxon>Fabaceae</taxon>
        <taxon>Papilionoideae</taxon>
        <taxon>50 kb inversion clade</taxon>
        <taxon>dalbergioids sensu lato</taxon>
        <taxon>Dalbergieae</taxon>
        <taxon>Pterocarpus clade</taxon>
        <taxon>Stylosanthes</taxon>
    </lineage>
</organism>
<feature type="compositionally biased region" description="Basic and acidic residues" evidence="1">
    <location>
        <begin position="15"/>
        <end position="24"/>
    </location>
</feature>
<name>A0ABU6U0Q0_9FABA</name>
<proteinExistence type="predicted"/>
<evidence type="ECO:0000256" key="1">
    <source>
        <dbReference type="SAM" id="MobiDB-lite"/>
    </source>
</evidence>
<feature type="non-terminal residue" evidence="2">
    <location>
        <position position="90"/>
    </location>
</feature>
<dbReference type="EMBL" id="JASCZI010103160">
    <property type="protein sequence ID" value="MED6154717.1"/>
    <property type="molecule type" value="Genomic_DNA"/>
</dbReference>